<feature type="transmembrane region" description="Helical" evidence="1">
    <location>
        <begin position="205"/>
        <end position="224"/>
    </location>
</feature>
<keyword evidence="2" id="KW-0732">Signal</keyword>
<proteinExistence type="predicted"/>
<evidence type="ECO:0000256" key="1">
    <source>
        <dbReference type="SAM" id="Phobius"/>
    </source>
</evidence>
<dbReference type="RefSeq" id="WP_258385024.1">
    <property type="nucleotide sequence ID" value="NZ_CP091430.1"/>
</dbReference>
<evidence type="ECO:0000256" key="2">
    <source>
        <dbReference type="SAM" id="SignalP"/>
    </source>
</evidence>
<name>A0ABY5S4V9_9BACL</name>
<evidence type="ECO:0008006" key="5">
    <source>
        <dbReference type="Google" id="ProtNLM"/>
    </source>
</evidence>
<organism evidence="3 4">
    <name type="scientific">Paenibacillus spongiae</name>
    <dbReference type="NCBI Taxonomy" id="2909671"/>
    <lineage>
        <taxon>Bacteria</taxon>
        <taxon>Bacillati</taxon>
        <taxon>Bacillota</taxon>
        <taxon>Bacilli</taxon>
        <taxon>Bacillales</taxon>
        <taxon>Paenibacillaceae</taxon>
        <taxon>Paenibacillus</taxon>
    </lineage>
</organism>
<protein>
    <recommendedName>
        <fullName evidence="5">DUF3153 domain-containing protein</fullName>
    </recommendedName>
</protein>
<evidence type="ECO:0000313" key="3">
    <source>
        <dbReference type="EMBL" id="UVI28937.1"/>
    </source>
</evidence>
<feature type="signal peptide" evidence="2">
    <location>
        <begin position="1"/>
        <end position="19"/>
    </location>
</feature>
<sequence length="234" mass="25803">MKPRLLAIAGMLFALFTMAGCAKGTAHVTIHLDGSIDAAAKISLDARAQKLVGTKVEDALENKVRELGYEFKKKATAEALEYQIQRRFASIHELREAFGNWDGRDLVVEKEAGFFYTRYAITGQIDTGLKADGLLKYIGDLNVSDGLARLFLERLTFDLKLTLPLNVFGEHNADEADGRTLTWHVPLTEPKPVQLEVYAPNVKTVLIVGGSGIAIIAAGVYLVIRRMKKRKTSV</sequence>
<reference evidence="3" key="1">
    <citation type="submission" date="2022-01" db="EMBL/GenBank/DDBJ databases">
        <title>Paenibacillus spongiae sp. nov., isolated from marine sponge.</title>
        <authorList>
            <person name="Li Z."/>
            <person name="Zhang M."/>
        </authorList>
    </citation>
    <scope>NUCLEOTIDE SEQUENCE</scope>
    <source>
        <strain evidence="3">PHS-Z3</strain>
    </source>
</reference>
<accession>A0ABY5S4V9</accession>
<keyword evidence="1" id="KW-0812">Transmembrane</keyword>
<keyword evidence="1" id="KW-1133">Transmembrane helix</keyword>
<keyword evidence="4" id="KW-1185">Reference proteome</keyword>
<dbReference type="EMBL" id="CP091430">
    <property type="protein sequence ID" value="UVI28937.1"/>
    <property type="molecule type" value="Genomic_DNA"/>
</dbReference>
<feature type="chain" id="PRO_5045425734" description="DUF3153 domain-containing protein" evidence="2">
    <location>
        <begin position="20"/>
        <end position="234"/>
    </location>
</feature>
<dbReference type="Proteomes" id="UP001057877">
    <property type="component" value="Chromosome"/>
</dbReference>
<dbReference type="PROSITE" id="PS51257">
    <property type="entry name" value="PROKAR_LIPOPROTEIN"/>
    <property type="match status" value="1"/>
</dbReference>
<keyword evidence="1" id="KW-0472">Membrane</keyword>
<evidence type="ECO:0000313" key="4">
    <source>
        <dbReference type="Proteomes" id="UP001057877"/>
    </source>
</evidence>
<gene>
    <name evidence="3" type="ORF">L1F29_26375</name>
</gene>